<dbReference type="Pfam" id="PF00702">
    <property type="entry name" value="Hydrolase"/>
    <property type="match status" value="1"/>
</dbReference>
<gene>
    <name evidence="1" type="ORF">F6J89_05910</name>
</gene>
<dbReference type="Gene3D" id="3.40.50.1000">
    <property type="entry name" value="HAD superfamily/HAD-like"/>
    <property type="match status" value="1"/>
</dbReference>
<accession>A0A6B3NC10</accession>
<dbReference type="InterPro" id="IPR023214">
    <property type="entry name" value="HAD_sf"/>
</dbReference>
<sequence length="232" mass="26581">MLRIITDFDGPIMDVSERYYQVYKFCLEQTRHANQQVRQLSKPEFWHCKRARIPEQQIAIDSGLDALQADKFAQLRRQTVHTLPYLTYDQPVPGAVEALSTLKRAGFDLVVMTMRRVRELNEALIRCDLGQFFDPDRRYCLSNDYVKTGDTKDKPLLMARALAKLPPAYDVWMVGDTEADMIAAQTHGIKTMGVLSGIRDRTQLNLYKPDVIFNNLSEVVDSVINQALSPVR</sequence>
<dbReference type="EMBL" id="JAAHFQ010000078">
    <property type="protein sequence ID" value="NER27171.1"/>
    <property type="molecule type" value="Genomic_DNA"/>
</dbReference>
<proteinExistence type="predicted"/>
<evidence type="ECO:0000313" key="1">
    <source>
        <dbReference type="EMBL" id="NER27171.1"/>
    </source>
</evidence>
<dbReference type="GO" id="GO:0008967">
    <property type="term" value="F:phosphoglycolate phosphatase activity"/>
    <property type="evidence" value="ECO:0007669"/>
    <property type="project" value="TreeGrafter"/>
</dbReference>
<dbReference type="SFLD" id="SFLDS00003">
    <property type="entry name" value="Haloacid_Dehalogenase"/>
    <property type="match status" value="1"/>
</dbReference>
<dbReference type="InterPro" id="IPR036412">
    <property type="entry name" value="HAD-like_sf"/>
</dbReference>
<dbReference type="PANTHER" id="PTHR43434:SF1">
    <property type="entry name" value="PHOSPHOGLYCOLATE PHOSPHATASE"/>
    <property type="match status" value="1"/>
</dbReference>
<organism evidence="1">
    <name type="scientific">Symploca sp. SIO1C4</name>
    <dbReference type="NCBI Taxonomy" id="2607765"/>
    <lineage>
        <taxon>Bacteria</taxon>
        <taxon>Bacillati</taxon>
        <taxon>Cyanobacteriota</taxon>
        <taxon>Cyanophyceae</taxon>
        <taxon>Coleofasciculales</taxon>
        <taxon>Coleofasciculaceae</taxon>
        <taxon>Symploca</taxon>
    </lineage>
</organism>
<dbReference type="AlphaFoldDB" id="A0A6B3NC10"/>
<dbReference type="GO" id="GO:0006281">
    <property type="term" value="P:DNA repair"/>
    <property type="evidence" value="ECO:0007669"/>
    <property type="project" value="TreeGrafter"/>
</dbReference>
<keyword evidence="1" id="KW-0378">Hydrolase</keyword>
<reference evidence="1" key="1">
    <citation type="submission" date="2019-11" db="EMBL/GenBank/DDBJ databases">
        <title>Genomic insights into an expanded diversity of filamentous marine cyanobacteria reveals the extraordinary biosynthetic potential of Moorea and Okeania.</title>
        <authorList>
            <person name="Ferreira Leao T."/>
            <person name="Wang M."/>
            <person name="Moss N."/>
            <person name="Da Silva R."/>
            <person name="Sanders J."/>
            <person name="Nurk S."/>
            <person name="Gurevich A."/>
            <person name="Humphrey G."/>
            <person name="Reher R."/>
            <person name="Zhu Q."/>
            <person name="Belda-Ferre P."/>
            <person name="Glukhov E."/>
            <person name="Rex R."/>
            <person name="Dorrestein P.C."/>
            <person name="Knight R."/>
            <person name="Pevzner P."/>
            <person name="Gerwick W.H."/>
            <person name="Gerwick L."/>
        </authorList>
    </citation>
    <scope>NUCLEOTIDE SEQUENCE</scope>
    <source>
        <strain evidence="1">SIO1C4</strain>
    </source>
</reference>
<dbReference type="SFLD" id="SFLDG01129">
    <property type="entry name" value="C1.5:_HAD__Beta-PGM__Phosphata"/>
    <property type="match status" value="1"/>
</dbReference>
<dbReference type="GO" id="GO:0005829">
    <property type="term" value="C:cytosol"/>
    <property type="evidence" value="ECO:0007669"/>
    <property type="project" value="TreeGrafter"/>
</dbReference>
<dbReference type="PANTHER" id="PTHR43434">
    <property type="entry name" value="PHOSPHOGLYCOLATE PHOSPHATASE"/>
    <property type="match status" value="1"/>
</dbReference>
<name>A0A6B3NC10_9CYAN</name>
<dbReference type="InterPro" id="IPR050155">
    <property type="entry name" value="HAD-like_hydrolase_sf"/>
</dbReference>
<comment type="caution">
    <text evidence="1">The sequence shown here is derived from an EMBL/GenBank/DDBJ whole genome shotgun (WGS) entry which is preliminary data.</text>
</comment>
<dbReference type="SUPFAM" id="SSF56784">
    <property type="entry name" value="HAD-like"/>
    <property type="match status" value="1"/>
</dbReference>
<protein>
    <submittedName>
        <fullName evidence="1">HAD family hydrolase</fullName>
    </submittedName>
</protein>